<evidence type="ECO:0000313" key="6">
    <source>
        <dbReference type="Proteomes" id="UP000321150"/>
    </source>
</evidence>
<dbReference type="EMBL" id="BJYI01000005">
    <property type="protein sequence ID" value="GEN71316.1"/>
    <property type="molecule type" value="Genomic_DNA"/>
</dbReference>
<dbReference type="RefSeq" id="WP_111959631.1">
    <property type="nucleotide sequence ID" value="NZ_BJYI01000005.1"/>
</dbReference>
<dbReference type="PRINTS" id="PR00032">
    <property type="entry name" value="HTHARAC"/>
</dbReference>
<dbReference type="InterPro" id="IPR037923">
    <property type="entry name" value="HTH-like"/>
</dbReference>
<dbReference type="Gene3D" id="1.10.10.60">
    <property type="entry name" value="Homeodomain-like"/>
    <property type="match status" value="1"/>
</dbReference>
<comment type="caution">
    <text evidence="5">The sequence shown here is derived from an EMBL/GenBank/DDBJ whole genome shotgun (WGS) entry which is preliminary data.</text>
</comment>
<organism evidence="5 6">
    <name type="scientific">Chryseobacterium lathyri</name>
    <dbReference type="NCBI Taxonomy" id="395933"/>
    <lineage>
        <taxon>Bacteria</taxon>
        <taxon>Pseudomonadati</taxon>
        <taxon>Bacteroidota</taxon>
        <taxon>Flavobacteriia</taxon>
        <taxon>Flavobacteriales</taxon>
        <taxon>Weeksellaceae</taxon>
        <taxon>Chryseobacterium group</taxon>
        <taxon>Chryseobacterium</taxon>
    </lineage>
</organism>
<dbReference type="AlphaFoldDB" id="A0A511Y7Z8"/>
<dbReference type="SUPFAM" id="SSF46689">
    <property type="entry name" value="Homeodomain-like"/>
    <property type="match status" value="1"/>
</dbReference>
<feature type="domain" description="HTH araC/xylS-type" evidence="4">
    <location>
        <begin position="189"/>
        <end position="287"/>
    </location>
</feature>
<sequence length="291" mass="34524">MEEFLIEPFLNADNGVSYINTKSISELLLLRSSELFQPHRTEFNVIYLFDEGEGKHTIDFTTIDIEQKYMLFVTQNQVTQFHEPANYKGRVLIFTEDFFCTNNLCQTQFFGQSDLFNDPLNLPYFDVRERFDEISALFSFINDELKRPYHEAQSAILNNYLFNILLIAENLSEYKDRKLDVSKNKLLLSKFKSMVNKNIHQRHTLEFYVENLNVSLRTLQIAFLEEEKQTPKQWLINRMILEIKRNLCYQDKSISEIAYKLGFKEVTNFIKFFKSKTDLTPSQFRSLSVKK</sequence>
<dbReference type="Pfam" id="PF12833">
    <property type="entry name" value="HTH_18"/>
    <property type="match status" value="1"/>
</dbReference>
<keyword evidence="1" id="KW-0805">Transcription regulation</keyword>
<dbReference type="PROSITE" id="PS01124">
    <property type="entry name" value="HTH_ARAC_FAMILY_2"/>
    <property type="match status" value="1"/>
</dbReference>
<keyword evidence="2" id="KW-0238">DNA-binding</keyword>
<protein>
    <recommendedName>
        <fullName evidence="4">HTH araC/xylS-type domain-containing protein</fullName>
    </recommendedName>
</protein>
<dbReference type="Proteomes" id="UP000321150">
    <property type="component" value="Unassembled WGS sequence"/>
</dbReference>
<evidence type="ECO:0000256" key="3">
    <source>
        <dbReference type="ARBA" id="ARBA00023163"/>
    </source>
</evidence>
<dbReference type="OrthoDB" id="2666928at2"/>
<dbReference type="SMART" id="SM00342">
    <property type="entry name" value="HTH_ARAC"/>
    <property type="match status" value="1"/>
</dbReference>
<evidence type="ECO:0000313" key="5">
    <source>
        <dbReference type="EMBL" id="GEN71316.1"/>
    </source>
</evidence>
<dbReference type="PANTHER" id="PTHR43280:SF32">
    <property type="entry name" value="TRANSCRIPTIONAL REGULATORY PROTEIN"/>
    <property type="match status" value="1"/>
</dbReference>
<evidence type="ECO:0000259" key="4">
    <source>
        <dbReference type="PROSITE" id="PS01124"/>
    </source>
</evidence>
<gene>
    <name evidence="5" type="ORF">CLA01_13880</name>
</gene>
<evidence type="ECO:0000256" key="1">
    <source>
        <dbReference type="ARBA" id="ARBA00023015"/>
    </source>
</evidence>
<evidence type="ECO:0000256" key="2">
    <source>
        <dbReference type="ARBA" id="ARBA00023125"/>
    </source>
</evidence>
<accession>A0A511Y7Z8</accession>
<dbReference type="GO" id="GO:0003700">
    <property type="term" value="F:DNA-binding transcription factor activity"/>
    <property type="evidence" value="ECO:0007669"/>
    <property type="project" value="InterPro"/>
</dbReference>
<dbReference type="InterPro" id="IPR009057">
    <property type="entry name" value="Homeodomain-like_sf"/>
</dbReference>
<dbReference type="SUPFAM" id="SSF51215">
    <property type="entry name" value="Regulatory protein AraC"/>
    <property type="match status" value="1"/>
</dbReference>
<dbReference type="InterPro" id="IPR020449">
    <property type="entry name" value="Tscrpt_reg_AraC-type_HTH"/>
</dbReference>
<dbReference type="GO" id="GO:0043565">
    <property type="term" value="F:sequence-specific DNA binding"/>
    <property type="evidence" value="ECO:0007669"/>
    <property type="project" value="InterPro"/>
</dbReference>
<keyword evidence="3" id="KW-0804">Transcription</keyword>
<name>A0A511Y7Z8_9FLAO</name>
<reference evidence="5 6" key="1">
    <citation type="submission" date="2019-07" db="EMBL/GenBank/DDBJ databases">
        <title>Whole genome shotgun sequence of Chryseobacterium lathyri NBRC 105250.</title>
        <authorList>
            <person name="Hosoyama A."/>
            <person name="Uohara A."/>
            <person name="Ohji S."/>
            <person name="Ichikawa N."/>
        </authorList>
    </citation>
    <scope>NUCLEOTIDE SEQUENCE [LARGE SCALE GENOMIC DNA]</scope>
    <source>
        <strain evidence="5 6">NBRC 105250</strain>
    </source>
</reference>
<proteinExistence type="predicted"/>
<dbReference type="InterPro" id="IPR018060">
    <property type="entry name" value="HTH_AraC"/>
</dbReference>
<dbReference type="PANTHER" id="PTHR43280">
    <property type="entry name" value="ARAC-FAMILY TRANSCRIPTIONAL REGULATOR"/>
    <property type="match status" value="1"/>
</dbReference>